<proteinExistence type="predicted"/>
<evidence type="ECO:0000313" key="11">
    <source>
        <dbReference type="EMBL" id="XCC93026.1"/>
    </source>
</evidence>
<dbReference type="GO" id="GO:0005886">
    <property type="term" value="C:plasma membrane"/>
    <property type="evidence" value="ECO:0007669"/>
    <property type="project" value="UniProtKB-SubCell"/>
</dbReference>
<feature type="region of interest" description="Disordered" evidence="9">
    <location>
        <begin position="205"/>
        <end position="230"/>
    </location>
</feature>
<evidence type="ECO:0000256" key="2">
    <source>
        <dbReference type="ARBA" id="ARBA00004236"/>
    </source>
</evidence>
<dbReference type="GO" id="GO:0006417">
    <property type="term" value="P:regulation of translation"/>
    <property type="evidence" value="ECO:0007669"/>
    <property type="project" value="TreeGrafter"/>
</dbReference>
<keyword evidence="5" id="KW-1133">Transmembrane helix</keyword>
<dbReference type="PANTHER" id="PTHR37461:SF1">
    <property type="entry name" value="ANTI-SIGMA-K FACTOR RSKA"/>
    <property type="match status" value="1"/>
</dbReference>
<organism evidence="11">
    <name type="scientific">Alloyangia sp. H15</name>
    <dbReference type="NCBI Taxonomy" id="3029062"/>
    <lineage>
        <taxon>Bacteria</taxon>
        <taxon>Pseudomonadati</taxon>
        <taxon>Pseudomonadota</taxon>
        <taxon>Alphaproteobacteria</taxon>
        <taxon>Rhodobacterales</taxon>
        <taxon>Roseobacteraceae</taxon>
        <taxon>Alloyangia</taxon>
    </lineage>
</organism>
<evidence type="ECO:0000256" key="8">
    <source>
        <dbReference type="ARBA" id="ARBA00030803"/>
    </source>
</evidence>
<dbReference type="GO" id="GO:0016989">
    <property type="term" value="F:sigma factor antagonist activity"/>
    <property type="evidence" value="ECO:0007669"/>
    <property type="project" value="TreeGrafter"/>
</dbReference>
<evidence type="ECO:0000256" key="4">
    <source>
        <dbReference type="ARBA" id="ARBA00022692"/>
    </source>
</evidence>
<evidence type="ECO:0000256" key="3">
    <source>
        <dbReference type="ARBA" id="ARBA00022475"/>
    </source>
</evidence>
<protein>
    <recommendedName>
        <fullName evidence="8">Regulator of SigK</fullName>
    </recommendedName>
    <alternativeName>
        <fullName evidence="7">Sigma-K anti-sigma factor RskA</fullName>
    </alternativeName>
</protein>
<dbReference type="Gene3D" id="1.10.10.1320">
    <property type="entry name" value="Anti-sigma factor, zinc-finger domain"/>
    <property type="match status" value="1"/>
</dbReference>
<comment type="subcellular location">
    <subcellularLocation>
        <location evidence="2">Cell membrane</location>
    </subcellularLocation>
    <subcellularLocation>
        <location evidence="1">Membrane</location>
        <topology evidence="1">Single-pass membrane protein</topology>
    </subcellularLocation>
</comment>
<evidence type="ECO:0000256" key="9">
    <source>
        <dbReference type="SAM" id="MobiDB-lite"/>
    </source>
</evidence>
<keyword evidence="4" id="KW-0812">Transmembrane</keyword>
<dbReference type="EMBL" id="CP123384">
    <property type="protein sequence ID" value="XCC93026.1"/>
    <property type="molecule type" value="Genomic_DNA"/>
</dbReference>
<dbReference type="Pfam" id="PF10099">
    <property type="entry name" value="RskA_C"/>
    <property type="match status" value="1"/>
</dbReference>
<evidence type="ECO:0000256" key="5">
    <source>
        <dbReference type="ARBA" id="ARBA00022989"/>
    </source>
</evidence>
<evidence type="ECO:0000256" key="6">
    <source>
        <dbReference type="ARBA" id="ARBA00023136"/>
    </source>
</evidence>
<gene>
    <name evidence="11" type="ORF">PVT71_11125</name>
</gene>
<dbReference type="InterPro" id="IPR041916">
    <property type="entry name" value="Anti_sigma_zinc_sf"/>
</dbReference>
<evidence type="ECO:0000256" key="7">
    <source>
        <dbReference type="ARBA" id="ARBA00029829"/>
    </source>
</evidence>
<reference evidence="11" key="1">
    <citation type="submission" date="2023-02" db="EMBL/GenBank/DDBJ databases">
        <title>Description and genomic characterization of Salipiger bruguierae sp. nov., isolated from the sediment of mangrove plant Bruguiera sexangula.</title>
        <authorList>
            <person name="Long M."/>
        </authorList>
    </citation>
    <scope>NUCLEOTIDE SEQUENCE</scope>
    <source>
        <strain evidence="11">H15</strain>
    </source>
</reference>
<name>A0AAU8AE78_9RHOB</name>
<accession>A0AAU8AE78</accession>
<dbReference type="InterPro" id="IPR018764">
    <property type="entry name" value="RskA_C"/>
</dbReference>
<evidence type="ECO:0000256" key="1">
    <source>
        <dbReference type="ARBA" id="ARBA00004167"/>
    </source>
</evidence>
<dbReference type="AlphaFoldDB" id="A0AAU8AE78"/>
<dbReference type="InterPro" id="IPR051474">
    <property type="entry name" value="Anti-sigma-K/W_factor"/>
</dbReference>
<evidence type="ECO:0000259" key="10">
    <source>
        <dbReference type="Pfam" id="PF10099"/>
    </source>
</evidence>
<feature type="domain" description="Anti-sigma K factor RskA C-terminal" evidence="10">
    <location>
        <begin position="100"/>
        <end position="221"/>
    </location>
</feature>
<sequence length="230" mass="23687">MTGAPQPDLPGGAEATAAEYVLGLLTDEERRDFEVLLAQDADLQQDVASWCAYFAALTDPIPETPPPATVWTRLEARLNPPAPSGLWRQVLPYLLGAVVAAGIAWAAMVAGLLVPGGTGPELHAELVAEAQGLTVRADYAPARGTLLLRREGGDYPPDRALEVWLLSDAAQAPVSLGVIAPEGESSVAIDPALAAQLAGATIALSEEPPGGSPTGAPTGPVIALARLDPR</sequence>
<dbReference type="PANTHER" id="PTHR37461">
    <property type="entry name" value="ANTI-SIGMA-K FACTOR RSKA"/>
    <property type="match status" value="1"/>
</dbReference>
<feature type="compositionally biased region" description="Low complexity" evidence="9">
    <location>
        <begin position="205"/>
        <end position="220"/>
    </location>
</feature>
<keyword evidence="6" id="KW-0472">Membrane</keyword>
<keyword evidence="3" id="KW-1003">Cell membrane</keyword>
<dbReference type="RefSeq" id="WP_353471852.1">
    <property type="nucleotide sequence ID" value="NZ_CP123384.1"/>
</dbReference>